<dbReference type="PANTHER" id="PTHR24056">
    <property type="entry name" value="CELL DIVISION PROTEIN KINASE"/>
    <property type="match status" value="1"/>
</dbReference>
<dbReference type="PROSITE" id="PS50011">
    <property type="entry name" value="PROTEIN_KINASE_DOM"/>
    <property type="match status" value="1"/>
</dbReference>
<keyword evidence="6 12" id="KW-0418">Kinase</keyword>
<dbReference type="PROSITE" id="PS00108">
    <property type="entry name" value="PROTEIN_KINASE_ST"/>
    <property type="match status" value="1"/>
</dbReference>
<feature type="region of interest" description="Disordered" evidence="10">
    <location>
        <begin position="322"/>
        <end position="343"/>
    </location>
</feature>
<evidence type="ECO:0000256" key="6">
    <source>
        <dbReference type="ARBA" id="ARBA00022777"/>
    </source>
</evidence>
<dbReference type="GO" id="GO:0005634">
    <property type="term" value="C:nucleus"/>
    <property type="evidence" value="ECO:0007669"/>
    <property type="project" value="TreeGrafter"/>
</dbReference>
<evidence type="ECO:0000256" key="8">
    <source>
        <dbReference type="ARBA" id="ARBA00047811"/>
    </source>
</evidence>
<accession>A0A3N4L878</accession>
<evidence type="ECO:0000256" key="7">
    <source>
        <dbReference type="ARBA" id="ARBA00022840"/>
    </source>
</evidence>
<dbReference type="InterPro" id="IPR011009">
    <property type="entry name" value="Kinase-like_dom_sf"/>
</dbReference>
<name>A0A3N4L878_9PEZI</name>
<protein>
    <recommendedName>
        <fullName evidence="2">cyclin-dependent kinase</fullName>
        <ecNumber evidence="2">2.7.11.22</ecNumber>
    </recommendedName>
</protein>
<evidence type="ECO:0000313" key="12">
    <source>
        <dbReference type="EMBL" id="RPB19063.1"/>
    </source>
</evidence>
<reference evidence="12 13" key="1">
    <citation type="journal article" date="2018" name="Nat. Ecol. Evol.">
        <title>Pezizomycetes genomes reveal the molecular basis of ectomycorrhizal truffle lifestyle.</title>
        <authorList>
            <person name="Murat C."/>
            <person name="Payen T."/>
            <person name="Noel B."/>
            <person name="Kuo A."/>
            <person name="Morin E."/>
            <person name="Chen J."/>
            <person name="Kohler A."/>
            <person name="Krizsan K."/>
            <person name="Balestrini R."/>
            <person name="Da Silva C."/>
            <person name="Montanini B."/>
            <person name="Hainaut M."/>
            <person name="Levati E."/>
            <person name="Barry K.W."/>
            <person name="Belfiori B."/>
            <person name="Cichocki N."/>
            <person name="Clum A."/>
            <person name="Dockter R.B."/>
            <person name="Fauchery L."/>
            <person name="Guy J."/>
            <person name="Iotti M."/>
            <person name="Le Tacon F."/>
            <person name="Lindquist E.A."/>
            <person name="Lipzen A."/>
            <person name="Malagnac F."/>
            <person name="Mello A."/>
            <person name="Molinier V."/>
            <person name="Miyauchi S."/>
            <person name="Poulain J."/>
            <person name="Riccioni C."/>
            <person name="Rubini A."/>
            <person name="Sitrit Y."/>
            <person name="Splivallo R."/>
            <person name="Traeger S."/>
            <person name="Wang M."/>
            <person name="Zifcakova L."/>
            <person name="Wipf D."/>
            <person name="Zambonelli A."/>
            <person name="Paolocci F."/>
            <person name="Nowrousian M."/>
            <person name="Ottonello S."/>
            <person name="Baldrian P."/>
            <person name="Spatafora J.W."/>
            <person name="Henrissat B."/>
            <person name="Nagy L.G."/>
            <person name="Aury J.M."/>
            <person name="Wincker P."/>
            <person name="Grigoriev I.V."/>
            <person name="Bonfante P."/>
            <person name="Martin F.M."/>
        </authorList>
    </citation>
    <scope>NUCLEOTIDE SEQUENCE [LARGE SCALE GENOMIC DNA]</scope>
    <source>
        <strain evidence="12 13">ATCC MYA-4762</strain>
    </source>
</reference>
<dbReference type="FunFam" id="1.10.510.10:FF:000624">
    <property type="entry name" value="Mitogen-activated protein kinase"/>
    <property type="match status" value="1"/>
</dbReference>
<dbReference type="InParanoid" id="A0A3N4L878"/>
<organism evidence="12 13">
    <name type="scientific">Terfezia boudieri ATCC MYA-4762</name>
    <dbReference type="NCBI Taxonomy" id="1051890"/>
    <lineage>
        <taxon>Eukaryota</taxon>
        <taxon>Fungi</taxon>
        <taxon>Dikarya</taxon>
        <taxon>Ascomycota</taxon>
        <taxon>Pezizomycotina</taxon>
        <taxon>Pezizomycetes</taxon>
        <taxon>Pezizales</taxon>
        <taxon>Pezizaceae</taxon>
        <taxon>Terfezia</taxon>
    </lineage>
</organism>
<keyword evidence="7" id="KW-0067">ATP-binding</keyword>
<dbReference type="EC" id="2.7.11.22" evidence="2"/>
<dbReference type="GO" id="GO:0007346">
    <property type="term" value="P:regulation of mitotic cell cycle"/>
    <property type="evidence" value="ECO:0007669"/>
    <property type="project" value="TreeGrafter"/>
</dbReference>
<dbReference type="InterPro" id="IPR008271">
    <property type="entry name" value="Ser/Thr_kinase_AS"/>
</dbReference>
<evidence type="ECO:0000259" key="11">
    <source>
        <dbReference type="PROSITE" id="PS50011"/>
    </source>
</evidence>
<dbReference type="GO" id="GO:0004693">
    <property type="term" value="F:cyclin-dependent protein serine/threonine kinase activity"/>
    <property type="evidence" value="ECO:0007669"/>
    <property type="project" value="UniProtKB-EC"/>
</dbReference>
<comment type="similarity">
    <text evidence="1">Belongs to the protein kinase superfamily. CMGC Ser/Thr protein kinase family. CDC2/CDKX subfamily.</text>
</comment>
<sequence>MPSSTPSLSLSLQDLLGPQSASYRHVSNYVVMSFIEEGSYGHVFHARDSYTGDIVALKKLKLMKDKQEFMVAQREIKTLKMCYHPNIVNLREVVFGNDVNQVYLVMDFVEHDLRSLCNNMQEPFLQSETKTIMLQLASAMEYLHSNWILHRDLKTSNVLMNNRGQIKVADFGFARLTSNPPPPDLTNYVITLWYRPPELLLGARKYGPEVDMWSVGCIFAELLTREAIFPGASEVDQILRIFALLGVPTAASWPGYRRLPHAKVLTFRINSGTTGSELESEFPMLTNQGFDLLSRLLCLDPARRITGEEVLAHEYFKEEPMPKRGEKFPTFPRRPAKQWKGPPLDSLSGLSPLFF</sequence>
<keyword evidence="4" id="KW-0808">Transferase</keyword>
<dbReference type="SMART" id="SM00220">
    <property type="entry name" value="S_TKc"/>
    <property type="match status" value="1"/>
</dbReference>
<dbReference type="Gene3D" id="1.10.510.10">
    <property type="entry name" value="Transferase(Phosphotransferase) domain 1"/>
    <property type="match status" value="1"/>
</dbReference>
<keyword evidence="3" id="KW-0723">Serine/threonine-protein kinase</keyword>
<dbReference type="Gene3D" id="3.30.200.20">
    <property type="entry name" value="Phosphorylase Kinase, domain 1"/>
    <property type="match status" value="1"/>
</dbReference>
<dbReference type="AlphaFoldDB" id="A0A3N4L878"/>
<evidence type="ECO:0000256" key="9">
    <source>
        <dbReference type="ARBA" id="ARBA00048367"/>
    </source>
</evidence>
<evidence type="ECO:0000256" key="10">
    <source>
        <dbReference type="SAM" id="MobiDB-lite"/>
    </source>
</evidence>
<dbReference type="Proteomes" id="UP000267821">
    <property type="component" value="Unassembled WGS sequence"/>
</dbReference>
<gene>
    <name evidence="12" type="ORF">L211DRAFT_795097</name>
</gene>
<keyword evidence="5" id="KW-0547">Nucleotide-binding</keyword>
<keyword evidence="13" id="KW-1185">Reference proteome</keyword>
<dbReference type="SUPFAM" id="SSF56112">
    <property type="entry name" value="Protein kinase-like (PK-like)"/>
    <property type="match status" value="1"/>
</dbReference>
<dbReference type="EMBL" id="ML121599">
    <property type="protein sequence ID" value="RPB19063.1"/>
    <property type="molecule type" value="Genomic_DNA"/>
</dbReference>
<evidence type="ECO:0000256" key="1">
    <source>
        <dbReference type="ARBA" id="ARBA00006485"/>
    </source>
</evidence>
<dbReference type="Pfam" id="PF00069">
    <property type="entry name" value="Pkinase"/>
    <property type="match status" value="1"/>
</dbReference>
<comment type="catalytic activity">
    <reaction evidence="9">
        <text>L-seryl-[protein] + ATP = O-phospho-L-seryl-[protein] + ADP + H(+)</text>
        <dbReference type="Rhea" id="RHEA:17989"/>
        <dbReference type="Rhea" id="RHEA-COMP:9863"/>
        <dbReference type="Rhea" id="RHEA-COMP:11604"/>
        <dbReference type="ChEBI" id="CHEBI:15378"/>
        <dbReference type="ChEBI" id="CHEBI:29999"/>
        <dbReference type="ChEBI" id="CHEBI:30616"/>
        <dbReference type="ChEBI" id="CHEBI:83421"/>
        <dbReference type="ChEBI" id="CHEBI:456216"/>
        <dbReference type="EC" id="2.7.11.22"/>
    </reaction>
</comment>
<comment type="catalytic activity">
    <reaction evidence="8">
        <text>L-threonyl-[protein] + ATP = O-phospho-L-threonyl-[protein] + ADP + H(+)</text>
        <dbReference type="Rhea" id="RHEA:46608"/>
        <dbReference type="Rhea" id="RHEA-COMP:11060"/>
        <dbReference type="Rhea" id="RHEA-COMP:11605"/>
        <dbReference type="ChEBI" id="CHEBI:15378"/>
        <dbReference type="ChEBI" id="CHEBI:30013"/>
        <dbReference type="ChEBI" id="CHEBI:30616"/>
        <dbReference type="ChEBI" id="CHEBI:61977"/>
        <dbReference type="ChEBI" id="CHEBI:456216"/>
        <dbReference type="EC" id="2.7.11.22"/>
    </reaction>
</comment>
<dbReference type="PANTHER" id="PTHR24056:SF107">
    <property type="entry name" value="CYCLIN-DEPENDENT KINASE 11A-RELATED"/>
    <property type="match status" value="1"/>
</dbReference>
<evidence type="ECO:0000256" key="2">
    <source>
        <dbReference type="ARBA" id="ARBA00012425"/>
    </source>
</evidence>
<proteinExistence type="inferred from homology"/>
<evidence type="ECO:0000313" key="13">
    <source>
        <dbReference type="Proteomes" id="UP000267821"/>
    </source>
</evidence>
<evidence type="ECO:0000256" key="4">
    <source>
        <dbReference type="ARBA" id="ARBA00022679"/>
    </source>
</evidence>
<dbReference type="GO" id="GO:0005524">
    <property type="term" value="F:ATP binding"/>
    <property type="evidence" value="ECO:0007669"/>
    <property type="project" value="UniProtKB-KW"/>
</dbReference>
<feature type="domain" description="Protein kinase" evidence="11">
    <location>
        <begin position="29"/>
        <end position="316"/>
    </location>
</feature>
<dbReference type="InterPro" id="IPR050108">
    <property type="entry name" value="CDK"/>
</dbReference>
<dbReference type="OrthoDB" id="1732493at2759"/>
<dbReference type="STRING" id="1051890.A0A3N4L878"/>
<evidence type="ECO:0000256" key="5">
    <source>
        <dbReference type="ARBA" id="ARBA00022741"/>
    </source>
</evidence>
<dbReference type="InterPro" id="IPR000719">
    <property type="entry name" value="Prot_kinase_dom"/>
</dbReference>
<evidence type="ECO:0000256" key="3">
    <source>
        <dbReference type="ARBA" id="ARBA00022527"/>
    </source>
</evidence>